<dbReference type="GO" id="GO:0005975">
    <property type="term" value="P:carbohydrate metabolic process"/>
    <property type="evidence" value="ECO:0007669"/>
    <property type="project" value="InterPro"/>
</dbReference>
<accession>A0A9D1J0C0</accession>
<evidence type="ECO:0000313" key="5">
    <source>
        <dbReference type="Proteomes" id="UP000824238"/>
    </source>
</evidence>
<dbReference type="GO" id="GO:0004553">
    <property type="term" value="F:hydrolase activity, hydrolyzing O-glycosyl compounds"/>
    <property type="evidence" value="ECO:0007669"/>
    <property type="project" value="InterPro"/>
</dbReference>
<evidence type="ECO:0000256" key="1">
    <source>
        <dbReference type="ARBA" id="ARBA00007401"/>
    </source>
</evidence>
<evidence type="ECO:0000313" key="4">
    <source>
        <dbReference type="EMBL" id="HIR56005.1"/>
    </source>
</evidence>
<dbReference type="InterPro" id="IPR006104">
    <property type="entry name" value="Glyco_hydro_2_N"/>
</dbReference>
<dbReference type="SUPFAM" id="SSF49785">
    <property type="entry name" value="Galactose-binding domain-like"/>
    <property type="match status" value="1"/>
</dbReference>
<dbReference type="SUPFAM" id="SSF51445">
    <property type="entry name" value="(Trans)glycosidases"/>
    <property type="match status" value="1"/>
</dbReference>
<dbReference type="Gene3D" id="2.60.120.260">
    <property type="entry name" value="Galactose-binding domain-like"/>
    <property type="match status" value="1"/>
</dbReference>
<dbReference type="InterPro" id="IPR006103">
    <property type="entry name" value="Glyco_hydro_2_cat"/>
</dbReference>
<comment type="similarity">
    <text evidence="1">Belongs to the glycosyl hydrolase 2 family.</text>
</comment>
<dbReference type="Proteomes" id="UP000824238">
    <property type="component" value="Unassembled WGS sequence"/>
</dbReference>
<dbReference type="Pfam" id="PF02836">
    <property type="entry name" value="Glyco_hydro_2_C"/>
    <property type="match status" value="1"/>
</dbReference>
<reference evidence="4" key="1">
    <citation type="submission" date="2020-10" db="EMBL/GenBank/DDBJ databases">
        <authorList>
            <person name="Gilroy R."/>
        </authorList>
    </citation>
    <scope>NUCLEOTIDE SEQUENCE</scope>
    <source>
        <strain evidence="4">ChiGjej3B3-7149</strain>
    </source>
</reference>
<dbReference type="SUPFAM" id="SSF49303">
    <property type="entry name" value="beta-Galactosidase/glucuronidase domain"/>
    <property type="match status" value="1"/>
</dbReference>
<organism evidence="4 5">
    <name type="scientific">Candidatus Scatomorpha intestinigallinarum</name>
    <dbReference type="NCBI Taxonomy" id="2840923"/>
    <lineage>
        <taxon>Bacteria</taxon>
        <taxon>Bacillati</taxon>
        <taxon>Bacillota</taxon>
        <taxon>Clostridia</taxon>
        <taxon>Eubacteriales</taxon>
        <taxon>Candidatus Scatomorpha</taxon>
    </lineage>
</organism>
<feature type="domain" description="Glycosyl hydrolases family 2 sugar binding" evidence="3">
    <location>
        <begin position="77"/>
        <end position="147"/>
    </location>
</feature>
<dbReference type="Gene3D" id="3.20.20.80">
    <property type="entry name" value="Glycosidases"/>
    <property type="match status" value="1"/>
</dbReference>
<dbReference type="InterPro" id="IPR051913">
    <property type="entry name" value="GH2_Domain-Containing"/>
</dbReference>
<evidence type="ECO:0000259" key="2">
    <source>
        <dbReference type="Pfam" id="PF02836"/>
    </source>
</evidence>
<dbReference type="PANTHER" id="PTHR42732:SF2">
    <property type="entry name" value="BETA-MANNOSIDASE"/>
    <property type="match status" value="1"/>
</dbReference>
<sequence>MLTTEWGEALDREHPLPEYPRPQLRREGWLNLNGPWEYAFTRSGEEPEEYDGEIIVPFAPESALSGVGRTLQPGEYLWYRRGLTLPEGFDRGRVLLHFGAVDRCAHVWINGEEACTHEGGFLPFSADITPLLLPEGEENSLVVCVTDDTDKAPGSRGKQKLKPGGIWYTPVSGIWQTVWCESVPESYIRGLFITPHPEKSSVELFVDGEGPCRALIGGMAYDFYAGTPALLRLEEPVKLWSPEEPQLYELSLALGEDRVESYFAMRSFSVEADSEGKKRLFLNGKPYFHNGLLDQGWWPDGLYTAPSDEALRFDIETAKAMGFNMLRKHVKVEPLRWYYHCDRLGMLVWQDMPNGGGTYNPAVISAPLLTGWHMKDNKYGAFGRRDERGRIQFLRELREMVTELYNCPCIAMWVPFNEGWGQFDAERCAAAILEIDATRTIDHASGWHDQGIGDIKSLHVYFDDYRYSPDKKGRCVVLSEFGGYAWAAEGHVSEQKPFGYKKFKTADELRRGITLLYDGQIRPACRSGLAAAVYTQLTDVEGELNGLITYDRRLVKIAPEAVARMVRMPPLKK</sequence>
<dbReference type="EMBL" id="DVHH01000253">
    <property type="protein sequence ID" value="HIR56005.1"/>
    <property type="molecule type" value="Genomic_DNA"/>
</dbReference>
<dbReference type="AlphaFoldDB" id="A0A9D1J0C0"/>
<proteinExistence type="inferred from homology"/>
<gene>
    <name evidence="4" type="ORF">IAD36_10485</name>
</gene>
<dbReference type="PANTHER" id="PTHR42732">
    <property type="entry name" value="BETA-GALACTOSIDASE"/>
    <property type="match status" value="1"/>
</dbReference>
<name>A0A9D1J0C0_9FIRM</name>
<comment type="caution">
    <text evidence="4">The sequence shown here is derived from an EMBL/GenBank/DDBJ whole genome shotgun (WGS) entry which is preliminary data.</text>
</comment>
<evidence type="ECO:0000259" key="3">
    <source>
        <dbReference type="Pfam" id="PF02837"/>
    </source>
</evidence>
<dbReference type="InterPro" id="IPR017853">
    <property type="entry name" value="GH"/>
</dbReference>
<dbReference type="InterPro" id="IPR008979">
    <property type="entry name" value="Galactose-bd-like_sf"/>
</dbReference>
<feature type="domain" description="Glycoside hydrolase family 2 catalytic" evidence="2">
    <location>
        <begin position="278"/>
        <end position="465"/>
    </location>
</feature>
<dbReference type="Pfam" id="PF02837">
    <property type="entry name" value="Glyco_hydro_2_N"/>
    <property type="match status" value="1"/>
</dbReference>
<reference evidence="4" key="2">
    <citation type="journal article" date="2021" name="PeerJ">
        <title>Extensive microbial diversity within the chicken gut microbiome revealed by metagenomics and culture.</title>
        <authorList>
            <person name="Gilroy R."/>
            <person name="Ravi A."/>
            <person name="Getino M."/>
            <person name="Pursley I."/>
            <person name="Horton D.L."/>
            <person name="Alikhan N.F."/>
            <person name="Baker D."/>
            <person name="Gharbi K."/>
            <person name="Hall N."/>
            <person name="Watson M."/>
            <person name="Adriaenssens E.M."/>
            <person name="Foster-Nyarko E."/>
            <person name="Jarju S."/>
            <person name="Secka A."/>
            <person name="Antonio M."/>
            <person name="Oren A."/>
            <person name="Chaudhuri R.R."/>
            <person name="La Ragione R."/>
            <person name="Hildebrand F."/>
            <person name="Pallen M.J."/>
        </authorList>
    </citation>
    <scope>NUCLEOTIDE SEQUENCE</scope>
    <source>
        <strain evidence="4">ChiGjej3B3-7149</strain>
    </source>
</reference>
<keyword evidence="4" id="KW-0378">Hydrolase</keyword>
<dbReference type="InterPro" id="IPR036156">
    <property type="entry name" value="Beta-gal/glucu_dom_sf"/>
</dbReference>
<protein>
    <submittedName>
        <fullName evidence="4">Glycoside hydrolase family 2</fullName>
    </submittedName>
</protein>